<accession>A0A6I4LY75</accession>
<feature type="domain" description="PilZ" evidence="2">
    <location>
        <begin position="134"/>
        <end position="207"/>
    </location>
</feature>
<reference evidence="3 4" key="1">
    <citation type="submission" date="2019-01" db="EMBL/GenBank/DDBJ databases">
        <title>Sphingorhabdus lacus sp.nov., isolated from an oligotrophic freshwater lake.</title>
        <authorList>
            <person name="Park M."/>
        </authorList>
    </citation>
    <scope>NUCLEOTIDE SEQUENCE [LARGE SCALE GENOMIC DNA]</scope>
    <source>
        <strain evidence="3 4">IMCC26285</strain>
    </source>
</reference>
<evidence type="ECO:0000313" key="3">
    <source>
        <dbReference type="EMBL" id="MVZ98011.1"/>
    </source>
</evidence>
<protein>
    <submittedName>
        <fullName evidence="3">PilZ domain-containing protein</fullName>
    </submittedName>
</protein>
<organism evidence="3 4">
    <name type="scientific">Sphingorhabdus profundilacus</name>
    <dbReference type="NCBI Taxonomy" id="2509718"/>
    <lineage>
        <taxon>Bacteria</taxon>
        <taxon>Pseudomonadati</taxon>
        <taxon>Pseudomonadota</taxon>
        <taxon>Alphaproteobacteria</taxon>
        <taxon>Sphingomonadales</taxon>
        <taxon>Sphingomonadaceae</taxon>
        <taxon>Sphingorhabdus</taxon>
    </lineage>
</organism>
<dbReference type="InterPro" id="IPR009875">
    <property type="entry name" value="PilZ_domain"/>
</dbReference>
<dbReference type="GO" id="GO:0035438">
    <property type="term" value="F:cyclic-di-GMP binding"/>
    <property type="evidence" value="ECO:0007669"/>
    <property type="project" value="InterPro"/>
</dbReference>
<feature type="domain" description="PilZ" evidence="2">
    <location>
        <begin position="32"/>
        <end position="117"/>
    </location>
</feature>
<name>A0A6I4LY75_9SPHN</name>
<proteinExistence type="predicted"/>
<dbReference type="AlphaFoldDB" id="A0A6I4LY75"/>
<evidence type="ECO:0000259" key="2">
    <source>
        <dbReference type="Pfam" id="PF07238"/>
    </source>
</evidence>
<dbReference type="Pfam" id="PF07238">
    <property type="entry name" value="PilZ"/>
    <property type="match status" value="2"/>
</dbReference>
<dbReference type="Gene3D" id="2.40.10.220">
    <property type="entry name" value="predicted glycosyltransferase like domains"/>
    <property type="match status" value="2"/>
</dbReference>
<evidence type="ECO:0000313" key="4">
    <source>
        <dbReference type="Proteomes" id="UP000471147"/>
    </source>
</evidence>
<feature type="region of interest" description="Disordered" evidence="1">
    <location>
        <begin position="1"/>
        <end position="35"/>
    </location>
</feature>
<dbReference type="EMBL" id="SDWJ01000002">
    <property type="protein sequence ID" value="MVZ98011.1"/>
    <property type="molecule type" value="Genomic_DNA"/>
</dbReference>
<gene>
    <name evidence="3" type="ORF">EUU23_09865</name>
</gene>
<sequence>MDTALMVDASSVQYSDRNPAPEMAPDAANDSDRRQHARAVKVMRVARLKNVELHAECLGLVRDVSSGGMKIDADFPLEIGQSVEIALLDDQELIGDVVWLDGKTVGISFSRPISVEQILTRPSNKHGARQVRLPRFKTEREVTLKVDDHLTDAKLLDLSQRGAKLSCDAKVKLHQNILVRLNILHAVRATVKWRAANMLGVEFHRLLTVEELSEWLRVRTT</sequence>
<dbReference type="SUPFAM" id="SSF141371">
    <property type="entry name" value="PilZ domain-like"/>
    <property type="match status" value="1"/>
</dbReference>
<comment type="caution">
    <text evidence="3">The sequence shown here is derived from an EMBL/GenBank/DDBJ whole genome shotgun (WGS) entry which is preliminary data.</text>
</comment>
<dbReference type="OrthoDB" id="7929489at2"/>
<dbReference type="Proteomes" id="UP000471147">
    <property type="component" value="Unassembled WGS sequence"/>
</dbReference>
<dbReference type="RefSeq" id="WP_160353976.1">
    <property type="nucleotide sequence ID" value="NZ_SDWJ01000002.1"/>
</dbReference>
<keyword evidence="4" id="KW-1185">Reference proteome</keyword>
<evidence type="ECO:0000256" key="1">
    <source>
        <dbReference type="SAM" id="MobiDB-lite"/>
    </source>
</evidence>